<dbReference type="GO" id="GO:0009288">
    <property type="term" value="C:bacterial-type flagellum"/>
    <property type="evidence" value="ECO:0007669"/>
    <property type="project" value="UniProtKB-SubCell"/>
</dbReference>
<feature type="domain" description="Flagellin C-terminal" evidence="5">
    <location>
        <begin position="864"/>
        <end position="947"/>
    </location>
</feature>
<organism evidence="7">
    <name type="scientific">Campylobacter fetus</name>
    <dbReference type="NCBI Taxonomy" id="196"/>
    <lineage>
        <taxon>Bacteria</taxon>
        <taxon>Pseudomonadati</taxon>
        <taxon>Campylobacterota</taxon>
        <taxon>Epsilonproteobacteria</taxon>
        <taxon>Campylobacterales</taxon>
        <taxon>Campylobacteraceae</taxon>
        <taxon>Campylobacter</taxon>
    </lineage>
</organism>
<dbReference type="InterPro" id="IPR001029">
    <property type="entry name" value="Flagellin_N"/>
</dbReference>
<sequence length="947" mass="103040">MRITNQLINFNNLSNYQASAKSIYDINQRYDSGLKIQNSYDNSSIYVDGTRLEYEINLLDQVKQTSTKATEFSKNSDKALNDFVSKLTEFKTKLIQAGNDIHNETSRNAIANDLEGLKKHLIDIANSSINGQFLFSGTALDTKPIDSAGNYHGNNQLINAAIGANQTTAYNIDGQTLFLGKDNDYKKILTTNVSLIDNKTKLTSDAANYLNAANKILDLIGGNYRSEELVAQIGKMNPELDFADPAALADTTFYMQGRKPNGETFSTKFKVTADSSIQNLLDNIGYALGNDKNGKNNVVSVAINNSGQIEVTDLKSGNQMTELHLFGLTDVRGPETFKVGDRDIVIDPATHTDFRVTTEKRTVGGVSTDVLIVDSVNPAGNKYEITQVAGGDLSIQQVDKTTGANIGAATNVTPVAGKLVLNPADLTGGITAADFRAYDPANIEALSDRGARDENSNWVSSANLTDTKTITQNVEKGNVYLTEFIKSGFEDVLGNKSDAIDYNKLQFEKTDNKLSSNVSQVIKGTNEYATNSTKLSAVAGQALQANPNSNITMNIKSKDGTNYEVKLNFTDTNSNTTERYPTITVTPLDDNWEKPATATPVYYGNVYSGKYNEATKTTDGVMTPADDMTYQQLNDIVSMVAAGNLPSGQPNTNVIANIDTASRNTYADANALKTALKNGVTDVQAQGIIDRVVDASGIAYPIDFTANGNALRDIKDAILGDQDYVTSRYNEYNTAIKSASSTINTTLDYRGNMVVTDKTASKTDIEVTLFEDRGRGNIEFTDMYKRDAAGNIELDAAGNRIIDTYQSTTGSLFSFTSNNAIAIDEPSVDIFKDLDDMIQSVRDGSYRGDPDASDPRTTGIQGALKKIDHLMDHINKQHTQIGSYTNSLTATGDRATILKVNVSSVKSEIMEADIGETYLMFQQRLMAYQAMLQATAKTSQISLLNYI</sequence>
<dbReference type="SUPFAM" id="SSF64518">
    <property type="entry name" value="Phase 1 flagellin"/>
    <property type="match status" value="2"/>
</dbReference>
<comment type="subcellular location">
    <subcellularLocation>
        <location evidence="3">Secreted</location>
    </subcellularLocation>
    <subcellularLocation>
        <location evidence="3">Bacterial flagellum</location>
    </subcellularLocation>
</comment>
<dbReference type="GO" id="GO:0005198">
    <property type="term" value="F:structural molecule activity"/>
    <property type="evidence" value="ECO:0007669"/>
    <property type="project" value="UniProtKB-UniRule"/>
</dbReference>
<evidence type="ECO:0000259" key="5">
    <source>
        <dbReference type="Pfam" id="PF00700"/>
    </source>
</evidence>
<dbReference type="RefSeq" id="WP_111738180.1">
    <property type="nucleotide sequence ID" value="NZ_AABUZP020000005.1"/>
</dbReference>
<reference evidence="7 8" key="1">
    <citation type="submission" date="2018-05" db="EMBL/GenBank/DDBJ databases">
        <authorList>
            <consortium name="PulseNet: The National Subtyping Network for Foodborne Disease Surveillance"/>
            <person name="Tarr C.L."/>
            <person name="Trees E."/>
            <person name="Katz L.S."/>
            <person name="Carleton-Romer H.A."/>
            <person name="Stroika S."/>
            <person name="Kucerova Z."/>
            <person name="Roache K.F."/>
            <person name="Sabol A.L."/>
            <person name="Besser J."/>
            <person name="Gerner-Smidt P."/>
        </authorList>
    </citation>
    <scope>NUCLEOTIDE SEQUENCE</scope>
    <source>
        <strain evidence="6 8">2016D-0221</strain>
        <strain evidence="7">D4313</strain>
    </source>
</reference>
<dbReference type="InterPro" id="IPR046358">
    <property type="entry name" value="Flagellin_C"/>
</dbReference>
<dbReference type="GO" id="GO:0005576">
    <property type="term" value="C:extracellular region"/>
    <property type="evidence" value="ECO:0007669"/>
    <property type="project" value="UniProtKB-SubCell"/>
</dbReference>
<comment type="similarity">
    <text evidence="1 3">Belongs to the bacterial flagellin family.</text>
</comment>
<dbReference type="PANTHER" id="PTHR42792:SF1">
    <property type="entry name" value="FLAGELLAR HOOK-ASSOCIATED PROTEIN 3"/>
    <property type="match status" value="1"/>
</dbReference>
<dbReference type="InterPro" id="IPR001492">
    <property type="entry name" value="Flagellin"/>
</dbReference>
<dbReference type="Gene3D" id="1.20.1330.10">
    <property type="entry name" value="f41 fragment of flagellin, N-terminal domain"/>
    <property type="match status" value="2"/>
</dbReference>
<comment type="function">
    <text evidence="3">Flagellin is the subunit protein which polymerizes to form the filaments of bacterial flagella.</text>
</comment>
<evidence type="ECO:0000256" key="2">
    <source>
        <dbReference type="ARBA" id="ARBA00023143"/>
    </source>
</evidence>
<keyword evidence="3" id="KW-0964">Secreted</keyword>
<accession>A0A5L4M850</accession>
<dbReference type="Pfam" id="PF00700">
    <property type="entry name" value="Flagellin_C"/>
    <property type="match status" value="1"/>
</dbReference>
<gene>
    <name evidence="7" type="ORF">AAH24_02940</name>
    <name evidence="6" type="ORF">BVH53_05540</name>
</gene>
<dbReference type="Proteomes" id="UP000557842">
    <property type="component" value="Unassembled WGS sequence"/>
</dbReference>
<evidence type="ECO:0000256" key="1">
    <source>
        <dbReference type="ARBA" id="ARBA00005709"/>
    </source>
</evidence>
<evidence type="ECO:0000259" key="4">
    <source>
        <dbReference type="Pfam" id="PF00669"/>
    </source>
</evidence>
<proteinExistence type="inferred from homology"/>
<dbReference type="PANTHER" id="PTHR42792">
    <property type="entry name" value="FLAGELLIN"/>
    <property type="match status" value="1"/>
</dbReference>
<dbReference type="Pfam" id="PF00669">
    <property type="entry name" value="Flagellin_N"/>
    <property type="match status" value="1"/>
</dbReference>
<evidence type="ECO:0000256" key="3">
    <source>
        <dbReference type="RuleBase" id="RU362073"/>
    </source>
</evidence>
<keyword evidence="2 3" id="KW-0975">Bacterial flagellum</keyword>
<name>A0A5L4M850_CAMFE</name>
<comment type="caution">
    <text evidence="7">The sequence shown here is derived from an EMBL/GenBank/DDBJ whole genome shotgun (WGS) entry which is preliminary data.</text>
</comment>
<protein>
    <recommendedName>
        <fullName evidence="3">Flagellin</fullName>
    </recommendedName>
</protein>
<evidence type="ECO:0000313" key="8">
    <source>
        <dbReference type="Proteomes" id="UP000557842"/>
    </source>
</evidence>
<feature type="domain" description="Flagellin N-terminal" evidence="4">
    <location>
        <begin position="5"/>
        <end position="138"/>
    </location>
</feature>
<evidence type="ECO:0000313" key="6">
    <source>
        <dbReference type="EMBL" id="EAI5408162.1"/>
    </source>
</evidence>
<keyword evidence="7" id="KW-0969">Cilium</keyword>
<keyword evidence="7" id="KW-0282">Flagellum</keyword>
<keyword evidence="7" id="KW-0966">Cell projection</keyword>
<dbReference type="EMBL" id="AABQDW010000008">
    <property type="protein sequence ID" value="EAI5408162.1"/>
    <property type="molecule type" value="Genomic_DNA"/>
</dbReference>
<dbReference type="AlphaFoldDB" id="A0A5L4M850"/>
<evidence type="ECO:0000313" key="7">
    <source>
        <dbReference type="EMBL" id="EAK0468331.1"/>
    </source>
</evidence>
<dbReference type="EMBL" id="AACCXM010000001">
    <property type="protein sequence ID" value="EAK0468331.1"/>
    <property type="molecule type" value="Genomic_DNA"/>
</dbReference>